<keyword evidence="3" id="KW-0325">Glycoprotein</keyword>
<organism evidence="6 7">
    <name type="scientific">Neorhodopirellula lusitana</name>
    <dbReference type="NCBI Taxonomy" id="445327"/>
    <lineage>
        <taxon>Bacteria</taxon>
        <taxon>Pseudomonadati</taxon>
        <taxon>Planctomycetota</taxon>
        <taxon>Planctomycetia</taxon>
        <taxon>Pirellulales</taxon>
        <taxon>Pirellulaceae</taxon>
        <taxon>Neorhodopirellula</taxon>
    </lineage>
</organism>
<dbReference type="RefSeq" id="WP_283435349.1">
    <property type="nucleotide sequence ID" value="NZ_FXUG01000023.1"/>
</dbReference>
<dbReference type="SUPFAM" id="SSF69318">
    <property type="entry name" value="Integrin alpha N-terminal domain"/>
    <property type="match status" value="1"/>
</dbReference>
<evidence type="ECO:0000256" key="2">
    <source>
        <dbReference type="ARBA" id="ARBA00022737"/>
    </source>
</evidence>
<dbReference type="InterPro" id="IPR013519">
    <property type="entry name" value="Int_alpha_beta-p"/>
</dbReference>
<dbReference type="SUPFAM" id="SSF48452">
    <property type="entry name" value="TPR-like"/>
    <property type="match status" value="1"/>
</dbReference>
<dbReference type="SMART" id="SM00191">
    <property type="entry name" value="Int_alpha"/>
    <property type="match status" value="2"/>
</dbReference>
<dbReference type="Pfam" id="PF13517">
    <property type="entry name" value="FG-GAP_3"/>
    <property type="match status" value="2"/>
</dbReference>
<dbReference type="InterPro" id="IPR028994">
    <property type="entry name" value="Integrin_alpha_N"/>
</dbReference>
<dbReference type="PANTHER" id="PTHR16026">
    <property type="entry name" value="CARTILAGE ACIDIC PROTEIN 1"/>
    <property type="match status" value="1"/>
</dbReference>
<gene>
    <name evidence="6" type="ORF">SAMN06265222_1232</name>
</gene>
<comment type="caution">
    <text evidence="6">The sequence shown here is derived from an EMBL/GenBank/DDBJ whole genome shotgun (WGS) entry which is preliminary data.</text>
</comment>
<reference evidence="6 7" key="1">
    <citation type="submission" date="2017-05" db="EMBL/GenBank/DDBJ databases">
        <authorList>
            <person name="Varghese N."/>
            <person name="Submissions S."/>
        </authorList>
    </citation>
    <scope>NUCLEOTIDE SEQUENCE [LARGE SCALE GENOMIC DNA]</scope>
    <source>
        <strain evidence="6 7">DSM 25457</strain>
    </source>
</reference>
<dbReference type="PANTHER" id="PTHR16026:SF0">
    <property type="entry name" value="CARTILAGE ACIDIC PROTEIN 1"/>
    <property type="match status" value="1"/>
</dbReference>
<dbReference type="Gene3D" id="2.130.10.130">
    <property type="entry name" value="Integrin alpha, N-terminal"/>
    <property type="match status" value="2"/>
</dbReference>
<feature type="transmembrane region" description="Helical" evidence="4">
    <location>
        <begin position="12"/>
        <end position="28"/>
    </location>
</feature>
<dbReference type="PROSITE" id="PS51257">
    <property type="entry name" value="PROKAR_LIPOPROTEIN"/>
    <property type="match status" value="1"/>
</dbReference>
<protein>
    <submittedName>
        <fullName evidence="6">Repeat domain-containing protein</fullName>
    </submittedName>
</protein>
<name>A0ABY1QS30_9BACT</name>
<evidence type="ECO:0000256" key="3">
    <source>
        <dbReference type="ARBA" id="ARBA00023180"/>
    </source>
</evidence>
<dbReference type="EMBL" id="FXUG01000023">
    <property type="protein sequence ID" value="SMP77339.1"/>
    <property type="molecule type" value="Genomic_DNA"/>
</dbReference>
<proteinExistence type="predicted"/>
<dbReference type="InterPro" id="IPR011519">
    <property type="entry name" value="UnbV_ASPIC"/>
</dbReference>
<dbReference type="InterPro" id="IPR011990">
    <property type="entry name" value="TPR-like_helical_dom_sf"/>
</dbReference>
<keyword evidence="1" id="KW-0732">Signal</keyword>
<evidence type="ECO:0000313" key="6">
    <source>
        <dbReference type="EMBL" id="SMP77339.1"/>
    </source>
</evidence>
<evidence type="ECO:0000256" key="1">
    <source>
        <dbReference type="ARBA" id="ARBA00022729"/>
    </source>
</evidence>
<keyword evidence="2" id="KW-0677">Repeat</keyword>
<accession>A0ABY1QS30</accession>
<evidence type="ECO:0000259" key="5">
    <source>
        <dbReference type="Pfam" id="PF07593"/>
    </source>
</evidence>
<keyword evidence="7" id="KW-1185">Reference proteome</keyword>
<dbReference type="Pfam" id="PF07593">
    <property type="entry name" value="UnbV_ASPIC"/>
    <property type="match status" value="1"/>
</dbReference>
<keyword evidence="4" id="KW-1133">Transmembrane helix</keyword>
<keyword evidence="4" id="KW-0472">Membrane</keyword>
<evidence type="ECO:0000313" key="7">
    <source>
        <dbReference type="Proteomes" id="UP001158067"/>
    </source>
</evidence>
<keyword evidence="4" id="KW-0812">Transmembrane</keyword>
<dbReference type="InterPro" id="IPR013517">
    <property type="entry name" value="FG-GAP"/>
</dbReference>
<dbReference type="Proteomes" id="UP001158067">
    <property type="component" value="Unassembled WGS sequence"/>
</dbReference>
<dbReference type="Gene3D" id="1.25.40.10">
    <property type="entry name" value="Tetratricopeptide repeat domain"/>
    <property type="match status" value="2"/>
</dbReference>
<sequence>MFDQRKTRRRLFFRLITLFVLSGLWVIAACNRTQDQPLGDVADASVSGDPLLQMRTAVSRRQWQEAWRLSNAALTQHPDDANAIQLVASVAQKIGEFDVAANLMVDACRAESLQNPSRLQLTADALLKVGRVFDCMDLLEDSLEVDPMRHQVRQFFYNLCWETENRVRAIPHGRFLVRHRHFDLRLLLSLSYSESGTDRLDSFIEMVDLHPQDNRPLVAEAKFLFDQGKFEQAAIVVRKVLDSRSDHPPAIVLLARVLVASESDDEFVALMNNAPESVKDYPGYWLAVGDWCWSHQLDHPAARAYWEATRRDADNKEAWGKLVNSLTQVDKSEARLDQATIEAMQNRVTLLTRLSNAMNRVRYVPSRANAIETAEVLESLGRLWEAEAWASVAMQFPPDESVDVKRVRESIIAMMSKQTPWQMVRKHPELKADLGWLPLPELASDQMVIARQSKAANLGTRKPGRIALTNEATERSLDYFGRTGEDLERPGISFHQTLGCGGGTIDFDLDGWSDLYLAAAGGTPPQRDSQSNKLWRNQDGFFVDVTHLSESGDAGFGQGVAVGDINEDGFPDLLVLNYGPNTLLVNNGDGTFANASERFNQEGRGMDWSSSGAIADLDQDGLADAIVLSYGNDLAPVRKICRDGRLVKACGPLNFKASPDRCLHNSETGNLIDSTEAWGIPSDLGRGLGVVIGSFDQEPGVDVFIANDQSVNHYWNRSERTGLTFQESAILKGLASNHGSPYQGSMGIANGDFDRDGDIDFYVTNFDKECNTYHEQESSGVWRDQTVAQKLYTPTLPSVGFGAQAVDLDNDGFLEIVVSNGHVDAPYPGDDSAPHAQRMQIFQRKSDGGFKSIGESIGGEYLNSNHVGRALWTLDVNRDGLTDFAVTHQTERAAVLVNRTKKSGNWIGFQLSGRHCSRDAIGAILEVHSGNQRWVTALTSGDGYLCSNERVLRIGLGELSGACDVTTNWPNGQRQTHAQLRTNTQWLLVEGDGDAFELSGVPNAERALHQ</sequence>
<feature type="domain" description="ASPIC/UnbV" evidence="5">
    <location>
        <begin position="920"/>
        <end position="986"/>
    </location>
</feature>
<dbReference type="InterPro" id="IPR027039">
    <property type="entry name" value="Crtac1"/>
</dbReference>
<evidence type="ECO:0000256" key="4">
    <source>
        <dbReference type="SAM" id="Phobius"/>
    </source>
</evidence>